<sequence length="166" mass="18293">MAVKIRLTRMGKIRTPQYRIVIADSRVKRDGKVIENVGIYHPKENPSRIEVKSDRVQHWLSVGAQPTDQVKAILRKTGDWQRFKGLPEPGPLKVAEPKPEKESLYVAALKESGIDPSKAYVSEEAAKAGDTKPASKSKKSAEKADESAKTEEVKAEAAEASDEKGE</sequence>
<feature type="compositionally biased region" description="Basic and acidic residues" evidence="4">
    <location>
        <begin position="139"/>
        <end position="166"/>
    </location>
</feature>
<dbReference type="Pfam" id="PF00886">
    <property type="entry name" value="Ribosomal_S16"/>
    <property type="match status" value="1"/>
</dbReference>
<dbReference type="InterPro" id="IPR023803">
    <property type="entry name" value="Ribosomal_bS16_dom_sf"/>
</dbReference>
<keyword evidence="6" id="KW-1185">Reference proteome</keyword>
<feature type="region of interest" description="Disordered" evidence="4">
    <location>
        <begin position="116"/>
        <end position="166"/>
    </location>
</feature>
<proteinExistence type="inferred from homology"/>
<evidence type="ECO:0000256" key="3">
    <source>
        <dbReference type="HAMAP-Rule" id="MF_00385"/>
    </source>
</evidence>
<accession>A0ABW2D905</accession>
<dbReference type="HAMAP" id="MF_00385">
    <property type="entry name" value="Ribosomal_bS16"/>
    <property type="match status" value="1"/>
</dbReference>
<keyword evidence="2 3" id="KW-0687">Ribonucleoprotein</keyword>
<dbReference type="RefSeq" id="WP_382351278.1">
    <property type="nucleotide sequence ID" value="NZ_JBHMBP010000003.1"/>
</dbReference>
<evidence type="ECO:0000256" key="2">
    <source>
        <dbReference type="ARBA" id="ARBA00023274"/>
    </source>
</evidence>
<evidence type="ECO:0000256" key="1">
    <source>
        <dbReference type="ARBA" id="ARBA00022980"/>
    </source>
</evidence>
<evidence type="ECO:0000313" key="5">
    <source>
        <dbReference type="EMBL" id="MFC6958785.1"/>
    </source>
</evidence>
<protein>
    <recommendedName>
        <fullName evidence="3">Small ribosomal subunit protein bS16</fullName>
    </recommendedName>
</protein>
<dbReference type="SUPFAM" id="SSF54565">
    <property type="entry name" value="Ribosomal protein S16"/>
    <property type="match status" value="1"/>
</dbReference>
<dbReference type="Proteomes" id="UP001596470">
    <property type="component" value="Unassembled WGS sequence"/>
</dbReference>
<gene>
    <name evidence="3 5" type="primary">rpsP</name>
    <name evidence="5" type="ORF">ACFQS3_16415</name>
</gene>
<dbReference type="PANTHER" id="PTHR12919:SF20">
    <property type="entry name" value="SMALL RIBOSOMAL SUBUNIT PROTEIN BS16M"/>
    <property type="match status" value="1"/>
</dbReference>
<dbReference type="InterPro" id="IPR020592">
    <property type="entry name" value="Ribosomal_bS16_CS"/>
</dbReference>
<comment type="caution">
    <text evidence="5">The sequence shown here is derived from an EMBL/GenBank/DDBJ whole genome shotgun (WGS) entry which is preliminary data.</text>
</comment>
<organism evidence="5 6">
    <name type="scientific">Glycomyces mayteni</name>
    <dbReference type="NCBI Taxonomy" id="543887"/>
    <lineage>
        <taxon>Bacteria</taxon>
        <taxon>Bacillati</taxon>
        <taxon>Actinomycetota</taxon>
        <taxon>Actinomycetes</taxon>
        <taxon>Glycomycetales</taxon>
        <taxon>Glycomycetaceae</taxon>
        <taxon>Glycomyces</taxon>
    </lineage>
</organism>
<keyword evidence="1 3" id="KW-0689">Ribosomal protein</keyword>
<evidence type="ECO:0000313" key="6">
    <source>
        <dbReference type="Proteomes" id="UP001596470"/>
    </source>
</evidence>
<name>A0ABW2D905_9ACTN</name>
<reference evidence="6" key="1">
    <citation type="journal article" date="2019" name="Int. J. Syst. Evol. Microbiol.">
        <title>The Global Catalogue of Microorganisms (GCM) 10K type strain sequencing project: providing services to taxonomists for standard genome sequencing and annotation.</title>
        <authorList>
            <consortium name="The Broad Institute Genomics Platform"/>
            <consortium name="The Broad Institute Genome Sequencing Center for Infectious Disease"/>
            <person name="Wu L."/>
            <person name="Ma J."/>
        </authorList>
    </citation>
    <scope>NUCLEOTIDE SEQUENCE [LARGE SCALE GENOMIC DNA]</scope>
    <source>
        <strain evidence="6">KACC 12634</strain>
    </source>
</reference>
<dbReference type="InterPro" id="IPR000307">
    <property type="entry name" value="Ribosomal_bS16"/>
</dbReference>
<evidence type="ECO:0000256" key="4">
    <source>
        <dbReference type="SAM" id="MobiDB-lite"/>
    </source>
</evidence>
<dbReference type="PROSITE" id="PS00732">
    <property type="entry name" value="RIBOSOMAL_S16"/>
    <property type="match status" value="1"/>
</dbReference>
<dbReference type="Gene3D" id="3.30.1320.10">
    <property type="match status" value="1"/>
</dbReference>
<dbReference type="GO" id="GO:0005840">
    <property type="term" value="C:ribosome"/>
    <property type="evidence" value="ECO:0007669"/>
    <property type="project" value="UniProtKB-KW"/>
</dbReference>
<dbReference type="EMBL" id="JBHSYS010000003">
    <property type="protein sequence ID" value="MFC6958785.1"/>
    <property type="molecule type" value="Genomic_DNA"/>
</dbReference>
<dbReference type="NCBIfam" id="NF011093">
    <property type="entry name" value="PRK14520.1"/>
    <property type="match status" value="1"/>
</dbReference>
<dbReference type="NCBIfam" id="TIGR00002">
    <property type="entry name" value="S16"/>
    <property type="match status" value="1"/>
</dbReference>
<dbReference type="PANTHER" id="PTHR12919">
    <property type="entry name" value="30S RIBOSOMAL PROTEIN S16"/>
    <property type="match status" value="1"/>
</dbReference>
<comment type="similarity">
    <text evidence="3">Belongs to the bacterial ribosomal protein bS16 family.</text>
</comment>